<dbReference type="EMBL" id="CAJNNV010026120">
    <property type="protein sequence ID" value="CAE8617298.1"/>
    <property type="molecule type" value="Genomic_DNA"/>
</dbReference>
<evidence type="ECO:0000256" key="1">
    <source>
        <dbReference type="SAM" id="Phobius"/>
    </source>
</evidence>
<keyword evidence="1" id="KW-1133">Transmembrane helix</keyword>
<dbReference type="OrthoDB" id="411524at2759"/>
<accession>A0A813FWZ5</accession>
<evidence type="ECO:0000313" key="3">
    <source>
        <dbReference type="Proteomes" id="UP000654075"/>
    </source>
</evidence>
<keyword evidence="3" id="KW-1185">Reference proteome</keyword>
<sequence>MNPCPGIQKDKLYVGGEQDKLNGHPWMKARFSKMGGKYNTWYKTKVDNKMKILNCGITGGHRKVMQRLFGSMIKVLQDPALSATSSAWLGQSCCVVVAFFFLLFF</sequence>
<name>A0A813FWZ5_POLGL</name>
<evidence type="ECO:0000313" key="2">
    <source>
        <dbReference type="EMBL" id="CAE8617298.1"/>
    </source>
</evidence>
<gene>
    <name evidence="2" type="ORF">PGLA1383_LOCUS34959</name>
</gene>
<organism evidence="2 3">
    <name type="scientific">Polarella glacialis</name>
    <name type="common">Dinoflagellate</name>
    <dbReference type="NCBI Taxonomy" id="89957"/>
    <lineage>
        <taxon>Eukaryota</taxon>
        <taxon>Sar</taxon>
        <taxon>Alveolata</taxon>
        <taxon>Dinophyceae</taxon>
        <taxon>Suessiales</taxon>
        <taxon>Suessiaceae</taxon>
        <taxon>Polarella</taxon>
    </lineage>
</organism>
<keyword evidence="1" id="KW-0472">Membrane</keyword>
<keyword evidence="1" id="KW-0812">Transmembrane</keyword>
<dbReference type="Proteomes" id="UP000654075">
    <property type="component" value="Unassembled WGS sequence"/>
</dbReference>
<comment type="caution">
    <text evidence="2">The sequence shown here is derived from an EMBL/GenBank/DDBJ whole genome shotgun (WGS) entry which is preliminary data.</text>
</comment>
<feature type="transmembrane region" description="Helical" evidence="1">
    <location>
        <begin position="86"/>
        <end position="104"/>
    </location>
</feature>
<reference evidence="2" key="1">
    <citation type="submission" date="2021-02" db="EMBL/GenBank/DDBJ databases">
        <authorList>
            <person name="Dougan E. K."/>
            <person name="Rhodes N."/>
            <person name="Thang M."/>
            <person name="Chan C."/>
        </authorList>
    </citation>
    <scope>NUCLEOTIDE SEQUENCE</scope>
</reference>
<proteinExistence type="predicted"/>
<dbReference type="AlphaFoldDB" id="A0A813FWZ5"/>
<protein>
    <submittedName>
        <fullName evidence="2">Uncharacterized protein</fullName>
    </submittedName>
</protein>